<organism evidence="1 2">
    <name type="scientific">Musa balbisiana</name>
    <name type="common">Banana</name>
    <dbReference type="NCBI Taxonomy" id="52838"/>
    <lineage>
        <taxon>Eukaryota</taxon>
        <taxon>Viridiplantae</taxon>
        <taxon>Streptophyta</taxon>
        <taxon>Embryophyta</taxon>
        <taxon>Tracheophyta</taxon>
        <taxon>Spermatophyta</taxon>
        <taxon>Magnoliopsida</taxon>
        <taxon>Liliopsida</taxon>
        <taxon>Zingiberales</taxon>
        <taxon>Musaceae</taxon>
        <taxon>Musa</taxon>
    </lineage>
</organism>
<accession>A0A4S8K938</accession>
<evidence type="ECO:0000313" key="2">
    <source>
        <dbReference type="Proteomes" id="UP000317650"/>
    </source>
</evidence>
<sequence>MSPPVSASSSSPSTWKFPRVVLVEIDLGDDGHRQALAGGLAAEIVHNELLVCGVEPEPRRQVELRFGVSCPPHGRLLRWTN</sequence>
<gene>
    <name evidence="1" type="ORF">C4D60_Mb04t02340</name>
</gene>
<proteinExistence type="predicted"/>
<protein>
    <submittedName>
        <fullName evidence="1">Uncharacterized protein</fullName>
    </submittedName>
</protein>
<comment type="caution">
    <text evidence="1">The sequence shown here is derived from an EMBL/GenBank/DDBJ whole genome shotgun (WGS) entry which is preliminary data.</text>
</comment>
<dbReference type="EMBL" id="PYDT01000001">
    <property type="protein sequence ID" value="THU71524.1"/>
    <property type="molecule type" value="Genomic_DNA"/>
</dbReference>
<reference evidence="1 2" key="1">
    <citation type="journal article" date="2019" name="Nat. Plants">
        <title>Genome sequencing of Musa balbisiana reveals subgenome evolution and function divergence in polyploid bananas.</title>
        <authorList>
            <person name="Yao X."/>
        </authorList>
    </citation>
    <scope>NUCLEOTIDE SEQUENCE [LARGE SCALE GENOMIC DNA]</scope>
    <source>
        <strain evidence="2">cv. DH-PKW</strain>
        <tissue evidence="1">Leaves</tissue>
    </source>
</reference>
<name>A0A4S8K938_MUSBA</name>
<dbReference type="Proteomes" id="UP000317650">
    <property type="component" value="Chromosome 4"/>
</dbReference>
<keyword evidence="2" id="KW-1185">Reference proteome</keyword>
<evidence type="ECO:0000313" key="1">
    <source>
        <dbReference type="EMBL" id="THU71524.1"/>
    </source>
</evidence>
<dbReference type="AlphaFoldDB" id="A0A4S8K938"/>